<evidence type="ECO:0000256" key="1">
    <source>
        <dbReference type="ARBA" id="ARBA00022679"/>
    </source>
</evidence>
<dbReference type="Proteomes" id="UP000030302">
    <property type="component" value="Chromosome"/>
</dbReference>
<dbReference type="InterPro" id="IPR050832">
    <property type="entry name" value="Bact_Acetyltransf"/>
</dbReference>
<feature type="domain" description="N-acetyltransferase" evidence="3">
    <location>
        <begin position="13"/>
        <end position="163"/>
    </location>
</feature>
<keyword evidence="1 4" id="KW-0808">Transferase</keyword>
<reference evidence="5" key="1">
    <citation type="journal article" date="2014" name="Soil Biol. Biochem.">
        <title>Structure and function of bacterial communities in ageing soils: Insights from the Mendocino ecological staircase.</title>
        <authorList>
            <person name="Uroz S."/>
            <person name="Tech J.J."/>
            <person name="Sawaya N.A."/>
            <person name="Frey-Klett P."/>
            <person name="Leveau J.H.J."/>
        </authorList>
    </citation>
    <scope>NUCLEOTIDE SEQUENCE [LARGE SCALE GENOMIC DNA]</scope>
    <source>
        <strain evidence="5">Cal35</strain>
    </source>
</reference>
<proteinExistence type="predicted"/>
<organism evidence="4 5">
    <name type="scientific">Collimonas arenae</name>
    <dbReference type="NCBI Taxonomy" id="279058"/>
    <lineage>
        <taxon>Bacteria</taxon>
        <taxon>Pseudomonadati</taxon>
        <taxon>Pseudomonadota</taxon>
        <taxon>Betaproteobacteria</taxon>
        <taxon>Burkholderiales</taxon>
        <taxon>Oxalobacteraceae</taxon>
        <taxon>Collimonas</taxon>
    </lineage>
</organism>
<dbReference type="Gene3D" id="3.40.630.30">
    <property type="match status" value="1"/>
</dbReference>
<accession>A0A0A1FH04</accession>
<keyword evidence="5" id="KW-1185">Reference proteome</keyword>
<name>A0A0A1FH04_9BURK</name>
<evidence type="ECO:0000313" key="5">
    <source>
        <dbReference type="Proteomes" id="UP000030302"/>
    </source>
</evidence>
<evidence type="ECO:0000256" key="2">
    <source>
        <dbReference type="ARBA" id="ARBA00023315"/>
    </source>
</evidence>
<dbReference type="KEGG" id="care:LT85_4678"/>
<dbReference type="InterPro" id="IPR000182">
    <property type="entry name" value="GNAT_dom"/>
</dbReference>
<evidence type="ECO:0000259" key="3">
    <source>
        <dbReference type="PROSITE" id="PS51186"/>
    </source>
</evidence>
<dbReference type="PANTHER" id="PTHR43877">
    <property type="entry name" value="AMINOALKYLPHOSPHONATE N-ACETYLTRANSFERASE-RELATED-RELATED"/>
    <property type="match status" value="1"/>
</dbReference>
<dbReference type="EMBL" id="CP009962">
    <property type="protein sequence ID" value="AIY43836.1"/>
    <property type="molecule type" value="Genomic_DNA"/>
</dbReference>
<dbReference type="RefSeq" id="WP_172657017.1">
    <property type="nucleotide sequence ID" value="NZ_CP009962.1"/>
</dbReference>
<evidence type="ECO:0000313" key="4">
    <source>
        <dbReference type="EMBL" id="AIY43836.1"/>
    </source>
</evidence>
<dbReference type="HOGENOM" id="CLU_013985_34_6_4"/>
<dbReference type="SUPFAM" id="SSF55729">
    <property type="entry name" value="Acyl-CoA N-acyltransferases (Nat)"/>
    <property type="match status" value="1"/>
</dbReference>
<dbReference type="STRING" id="279058.LT85_4678"/>
<dbReference type="PROSITE" id="PS51186">
    <property type="entry name" value="GNAT"/>
    <property type="match status" value="1"/>
</dbReference>
<dbReference type="GO" id="GO:0016747">
    <property type="term" value="F:acyltransferase activity, transferring groups other than amino-acyl groups"/>
    <property type="evidence" value="ECO:0007669"/>
    <property type="project" value="InterPro"/>
</dbReference>
<dbReference type="AlphaFoldDB" id="A0A0A1FH04"/>
<dbReference type="InterPro" id="IPR016181">
    <property type="entry name" value="Acyl_CoA_acyltransferase"/>
</dbReference>
<dbReference type="PANTHER" id="PTHR43877:SF1">
    <property type="entry name" value="ACETYLTRANSFERASE"/>
    <property type="match status" value="1"/>
</dbReference>
<dbReference type="Pfam" id="PF00583">
    <property type="entry name" value="Acetyltransf_1"/>
    <property type="match status" value="1"/>
</dbReference>
<dbReference type="CDD" id="cd04301">
    <property type="entry name" value="NAT_SF"/>
    <property type="match status" value="1"/>
</dbReference>
<keyword evidence="2" id="KW-0012">Acyltransferase</keyword>
<protein>
    <submittedName>
        <fullName evidence="4">GCN5-related N-acetyltransferase</fullName>
    </submittedName>
</protein>
<sequence length="163" mass="17448">MTAAAPDHSLPHITVRQATADDADTLVALLAEMDDALTRAATLDADGARKIMALMAGYPYFRAYLVFADDVAVGTFSMLAFCSLTHEGTQQAVLDAVVISRACRGQGIGSVMLDHAVRIAGEAGCYKIALSSNLKRMDAHRFYENFGFTQHGISLAVPVPKSR</sequence>
<gene>
    <name evidence="4" type="ORF">LT85_4678</name>
</gene>